<reference evidence="4 5" key="1">
    <citation type="journal article" date="2019" name="Int. J. Syst. Evol. Microbiol.">
        <title>The Global Catalogue of Microorganisms (GCM) 10K type strain sequencing project: providing services to taxonomists for standard genome sequencing and annotation.</title>
        <authorList>
            <consortium name="The Broad Institute Genomics Platform"/>
            <consortium name="The Broad Institute Genome Sequencing Center for Infectious Disease"/>
            <person name="Wu L."/>
            <person name="Ma J."/>
        </authorList>
    </citation>
    <scope>NUCLEOTIDE SEQUENCE [LARGE SCALE GENOMIC DNA]</scope>
    <source>
        <strain evidence="4 5">JCM 13250</strain>
    </source>
</reference>
<evidence type="ECO:0000313" key="4">
    <source>
        <dbReference type="EMBL" id="GAA1831711.1"/>
    </source>
</evidence>
<evidence type="ECO:0000256" key="2">
    <source>
        <dbReference type="ARBA" id="ARBA00023315"/>
    </source>
</evidence>
<dbReference type="EMBL" id="BAAALT010000271">
    <property type="protein sequence ID" value="GAA1831711.1"/>
    <property type="molecule type" value="Genomic_DNA"/>
</dbReference>
<evidence type="ECO:0000256" key="1">
    <source>
        <dbReference type="ARBA" id="ARBA00022679"/>
    </source>
</evidence>
<dbReference type="PANTHER" id="PTHR43877">
    <property type="entry name" value="AMINOALKYLPHOSPHONATE N-ACETYLTRANSFERASE-RELATED-RELATED"/>
    <property type="match status" value="1"/>
</dbReference>
<feature type="domain" description="N-acetyltransferase" evidence="3">
    <location>
        <begin position="8"/>
        <end position="166"/>
    </location>
</feature>
<keyword evidence="2" id="KW-0012">Acyltransferase</keyword>
<evidence type="ECO:0000259" key="3">
    <source>
        <dbReference type="PROSITE" id="PS51186"/>
    </source>
</evidence>
<dbReference type="SUPFAM" id="SSF55729">
    <property type="entry name" value="Acyl-CoA N-acyltransferases (Nat)"/>
    <property type="match status" value="1"/>
</dbReference>
<dbReference type="Pfam" id="PF00583">
    <property type="entry name" value="Acetyltransf_1"/>
    <property type="match status" value="1"/>
</dbReference>
<protein>
    <recommendedName>
        <fullName evidence="3">N-acetyltransferase domain-containing protein</fullName>
    </recommendedName>
</protein>
<dbReference type="PROSITE" id="PS51186">
    <property type="entry name" value="GNAT"/>
    <property type="match status" value="1"/>
</dbReference>
<dbReference type="InterPro" id="IPR016181">
    <property type="entry name" value="Acyl_CoA_acyltransferase"/>
</dbReference>
<comment type="caution">
    <text evidence="4">The sequence shown here is derived from an EMBL/GenBank/DDBJ whole genome shotgun (WGS) entry which is preliminary data.</text>
</comment>
<keyword evidence="5" id="KW-1185">Reference proteome</keyword>
<dbReference type="InterPro" id="IPR050832">
    <property type="entry name" value="Bact_Acetyltransf"/>
</dbReference>
<accession>A0ABN2MME3</accession>
<evidence type="ECO:0000313" key="5">
    <source>
        <dbReference type="Proteomes" id="UP001500218"/>
    </source>
</evidence>
<dbReference type="InterPro" id="IPR000182">
    <property type="entry name" value="GNAT_dom"/>
</dbReference>
<organism evidence="4 5">
    <name type="scientific">Luedemannella flava</name>
    <dbReference type="NCBI Taxonomy" id="349316"/>
    <lineage>
        <taxon>Bacteria</taxon>
        <taxon>Bacillati</taxon>
        <taxon>Actinomycetota</taxon>
        <taxon>Actinomycetes</taxon>
        <taxon>Micromonosporales</taxon>
        <taxon>Micromonosporaceae</taxon>
        <taxon>Luedemannella</taxon>
    </lineage>
</organism>
<name>A0ABN2MME3_9ACTN</name>
<dbReference type="Gene3D" id="3.40.630.30">
    <property type="match status" value="1"/>
</dbReference>
<keyword evidence="1" id="KW-0808">Transferase</keyword>
<dbReference type="PANTHER" id="PTHR43877:SF2">
    <property type="entry name" value="AMINOALKYLPHOSPHONATE N-ACETYLTRANSFERASE-RELATED"/>
    <property type="match status" value="1"/>
</dbReference>
<dbReference type="Proteomes" id="UP001500218">
    <property type="component" value="Unassembled WGS sequence"/>
</dbReference>
<gene>
    <name evidence="4" type="ORF">GCM10009682_57830</name>
</gene>
<proteinExistence type="predicted"/>
<sequence>MTISVAGMLTRVATADDLPAALAVWRAANAARGRFPDERRVAAVTAKVHAPDALVVVAVDAGVVGMAVGVPARADDGDGELIAGLCHVAMVFTRPDRWGRGVGGAVLRALARQAAARGYDRLQLWTGEANVRAQRLYLRHGFAASGRVTEHAGQSIAHYTAGLPLAVRRPGGPPAVDGAVDDHARRHADQEAEEA</sequence>